<evidence type="ECO:0000259" key="6">
    <source>
        <dbReference type="Pfam" id="PF00590"/>
    </source>
</evidence>
<dbReference type="Pfam" id="PF00590">
    <property type="entry name" value="TP_methylase"/>
    <property type="match status" value="1"/>
</dbReference>
<accession>A0A845LGP3</accession>
<keyword evidence="2" id="KW-0169">Cobalamin biosynthesis</keyword>
<dbReference type="InterPro" id="IPR014776">
    <property type="entry name" value="4pyrrole_Mease_sub2"/>
</dbReference>
<keyword evidence="5" id="KW-0949">S-adenosyl-L-methionine</keyword>
<dbReference type="GO" id="GO:0030789">
    <property type="term" value="F:precorrin-3B C17-methyltransferase activity"/>
    <property type="evidence" value="ECO:0007669"/>
    <property type="project" value="UniProtKB-EC"/>
</dbReference>
<evidence type="ECO:0000256" key="4">
    <source>
        <dbReference type="ARBA" id="ARBA00022679"/>
    </source>
</evidence>
<protein>
    <submittedName>
        <fullName evidence="7">Precorrin-3B C(17)-methyltransferase</fullName>
        <ecNumber evidence="7">2.1.1.131</ecNumber>
    </submittedName>
</protein>
<dbReference type="GO" id="GO:0032259">
    <property type="term" value="P:methylation"/>
    <property type="evidence" value="ECO:0007669"/>
    <property type="project" value="UniProtKB-KW"/>
</dbReference>
<dbReference type="InterPro" id="IPR000878">
    <property type="entry name" value="4pyrrol_Mease"/>
</dbReference>
<keyword evidence="3 7" id="KW-0489">Methyltransferase</keyword>
<dbReference type="PANTHER" id="PTHR47036:SF1">
    <property type="entry name" value="COBALT-FACTOR III C(17)-METHYLTRANSFERASE-RELATED"/>
    <property type="match status" value="1"/>
</dbReference>
<evidence type="ECO:0000256" key="3">
    <source>
        <dbReference type="ARBA" id="ARBA00022603"/>
    </source>
</evidence>
<gene>
    <name evidence="7" type="primary">cobJ</name>
    <name evidence="7" type="ORF">GTO89_11965</name>
</gene>
<organism evidence="7 8">
    <name type="scientific">Heliomicrobium gestii</name>
    <name type="common">Heliobacterium gestii</name>
    <dbReference type="NCBI Taxonomy" id="2699"/>
    <lineage>
        <taxon>Bacteria</taxon>
        <taxon>Bacillati</taxon>
        <taxon>Bacillota</taxon>
        <taxon>Clostridia</taxon>
        <taxon>Eubacteriales</taxon>
        <taxon>Heliobacteriaceae</taxon>
        <taxon>Heliomicrobium</taxon>
    </lineage>
</organism>
<proteinExistence type="predicted"/>
<reference evidence="7 8" key="1">
    <citation type="submission" date="2020-01" db="EMBL/GenBank/DDBJ databases">
        <title>Whole genome sequence of Heliobacterium gestii DSM 11169.</title>
        <authorList>
            <person name="Kyndt J.A."/>
            <person name="Meyer T.E."/>
        </authorList>
    </citation>
    <scope>NUCLEOTIDE SEQUENCE [LARGE SCALE GENOMIC DNA]</scope>
    <source>
        <strain evidence="7 8">DSM 11169</strain>
    </source>
</reference>
<evidence type="ECO:0000313" key="7">
    <source>
        <dbReference type="EMBL" id="MZP43759.1"/>
    </source>
</evidence>
<name>A0A845LGP3_HELGE</name>
<dbReference type="AlphaFoldDB" id="A0A845LGP3"/>
<keyword evidence="8" id="KW-1185">Reference proteome</keyword>
<dbReference type="SUPFAM" id="SSF53790">
    <property type="entry name" value="Tetrapyrrole methylase"/>
    <property type="match status" value="1"/>
</dbReference>
<dbReference type="CDD" id="cd11646">
    <property type="entry name" value="Precorrin_3B_C17_MT"/>
    <property type="match status" value="1"/>
</dbReference>
<evidence type="ECO:0000313" key="8">
    <source>
        <dbReference type="Proteomes" id="UP000471031"/>
    </source>
</evidence>
<sequence length="274" mass="29542">MRTDCAIDAPASATSFEEKGCRPSDCGAGRGTLAVIGLGPGNRDQMTGRALQAIAEADAIVGYSTYVKLIEDLIEGKDVRASGMRKEIDRACLAVDLALEGKAVVVVSSGDPGVYGMAGVVLEAVQQREAQGKVAVEVIPGVTSATAAAAVLGAPLMHDFAVISLSDLLTPWDLIRRRVESAAAGDFIITLYNPKSTKRVHQIEEVRQLLLQHRSPETPVGIVRNARREGEERVLTTLGEFLEHPIDMFTVLVIGNSQTYIRDGWMITPRGYRW</sequence>
<dbReference type="InterPro" id="IPR051810">
    <property type="entry name" value="Precorrin_MeTrfase"/>
</dbReference>
<dbReference type="EMBL" id="WXEX01000010">
    <property type="protein sequence ID" value="MZP43759.1"/>
    <property type="molecule type" value="Genomic_DNA"/>
</dbReference>
<dbReference type="Proteomes" id="UP000471031">
    <property type="component" value="Unassembled WGS sequence"/>
</dbReference>
<dbReference type="Gene3D" id="3.30.950.10">
    <property type="entry name" value="Methyltransferase, Cobalt-precorrin-4 Transmethylase, Domain 2"/>
    <property type="match status" value="1"/>
</dbReference>
<dbReference type="UniPathway" id="UPA00148"/>
<dbReference type="InterPro" id="IPR006363">
    <property type="entry name" value="Cbl_synth_CobJ/CibH_dom"/>
</dbReference>
<evidence type="ECO:0000256" key="2">
    <source>
        <dbReference type="ARBA" id="ARBA00022573"/>
    </source>
</evidence>
<dbReference type="OrthoDB" id="9772960at2"/>
<dbReference type="InterPro" id="IPR035996">
    <property type="entry name" value="4pyrrol_Methylase_sf"/>
</dbReference>
<dbReference type="PANTHER" id="PTHR47036">
    <property type="entry name" value="COBALT-FACTOR III C(17)-METHYLTRANSFERASE-RELATED"/>
    <property type="match status" value="1"/>
</dbReference>
<keyword evidence="4 7" id="KW-0808">Transferase</keyword>
<dbReference type="NCBIfam" id="TIGR01466">
    <property type="entry name" value="cobJ_cbiH"/>
    <property type="match status" value="1"/>
</dbReference>
<dbReference type="InterPro" id="IPR014777">
    <property type="entry name" value="4pyrrole_Mease_sub1"/>
</dbReference>
<comment type="pathway">
    <text evidence="1">Cofactor biosynthesis; adenosylcobalamin biosynthesis.</text>
</comment>
<evidence type="ECO:0000256" key="5">
    <source>
        <dbReference type="ARBA" id="ARBA00022691"/>
    </source>
</evidence>
<comment type="caution">
    <text evidence="7">The sequence shown here is derived from an EMBL/GenBank/DDBJ whole genome shotgun (WGS) entry which is preliminary data.</text>
</comment>
<dbReference type="Gene3D" id="3.40.1010.10">
    <property type="entry name" value="Cobalt-precorrin-4 Transmethylase, Domain 1"/>
    <property type="match status" value="1"/>
</dbReference>
<dbReference type="GO" id="GO:0009236">
    <property type="term" value="P:cobalamin biosynthetic process"/>
    <property type="evidence" value="ECO:0007669"/>
    <property type="project" value="UniProtKB-UniPathway"/>
</dbReference>
<dbReference type="EC" id="2.1.1.131" evidence="7"/>
<feature type="domain" description="Tetrapyrrole methylase" evidence="6">
    <location>
        <begin position="32"/>
        <end position="240"/>
    </location>
</feature>
<evidence type="ECO:0000256" key="1">
    <source>
        <dbReference type="ARBA" id="ARBA00004953"/>
    </source>
</evidence>